<dbReference type="Proteomes" id="UP000711047">
    <property type="component" value="Unassembled WGS sequence"/>
</dbReference>
<comment type="caution">
    <text evidence="1">The sequence shown here is derived from an EMBL/GenBank/DDBJ whole genome shotgun (WGS) entry which is preliminary data.</text>
</comment>
<proteinExistence type="predicted"/>
<evidence type="ECO:0000313" key="2">
    <source>
        <dbReference type="Proteomes" id="UP000711047"/>
    </source>
</evidence>
<gene>
    <name evidence="1" type="ORF">HQN87_12050</name>
</gene>
<evidence type="ECO:0000313" key="1">
    <source>
        <dbReference type="EMBL" id="NQX46065.1"/>
    </source>
</evidence>
<protein>
    <submittedName>
        <fullName evidence="1">Uncharacterized protein</fullName>
    </submittedName>
</protein>
<name>A0ABX2DN56_9BACL</name>
<keyword evidence="2" id="KW-1185">Reference proteome</keyword>
<reference evidence="1 2" key="1">
    <citation type="submission" date="2020-05" db="EMBL/GenBank/DDBJ databases">
        <title>Paenibacillus glebae, sp. nov., Paenibacillus humi sp. nov., Paenibacillus pedi sp. nov., Paenibacillus terrestris sp. nov. and Paenibacillus terricola sp. nov., isolated from a forest top soil sample.</title>
        <authorList>
            <person name="Qi S."/>
            <person name="Carlier A."/>
            <person name="Cnockaert M."/>
            <person name="Vandamme P."/>
        </authorList>
    </citation>
    <scope>NUCLEOTIDE SEQUENCE [LARGE SCALE GENOMIC DNA]</scope>
    <source>
        <strain evidence="1 2">LMG 29502</strain>
    </source>
</reference>
<accession>A0ABX2DN56</accession>
<sequence>MIHDSVILSYVVDLQNDQIIIHTRYDDSRMVEEMNVIFINVLSHKFDHPLKGSIILSIQQSSVQHFMDDNSEMLLKSRSYGWPTWYESLEELQIILTEENYKYIELLSSYGMSGWVVAKDVQYVPRESMT</sequence>
<organism evidence="1 2">
    <name type="scientific">Paenibacillus tritici</name>
    <dbReference type="NCBI Taxonomy" id="1873425"/>
    <lineage>
        <taxon>Bacteria</taxon>
        <taxon>Bacillati</taxon>
        <taxon>Bacillota</taxon>
        <taxon>Bacilli</taxon>
        <taxon>Bacillales</taxon>
        <taxon>Paenibacillaceae</taxon>
        <taxon>Paenibacillus</taxon>
    </lineage>
</organism>
<dbReference type="EMBL" id="JABMKX010000006">
    <property type="protein sequence ID" value="NQX46065.1"/>
    <property type="molecule type" value="Genomic_DNA"/>
</dbReference>